<evidence type="ECO:0000256" key="3">
    <source>
        <dbReference type="ARBA" id="ARBA00022692"/>
    </source>
</evidence>
<dbReference type="AlphaFoldDB" id="A0A1M4YDR7"/>
<protein>
    <submittedName>
        <fullName evidence="7">UDP-N-acetylmuramyl pentapeptide phosphotransferase/UDP-N-acetylglucosamine-1-phosphate transferase</fullName>
    </submittedName>
</protein>
<keyword evidence="2 7" id="KW-0808">Transferase</keyword>
<evidence type="ECO:0000256" key="5">
    <source>
        <dbReference type="ARBA" id="ARBA00023136"/>
    </source>
</evidence>
<feature type="transmembrane region" description="Helical" evidence="6">
    <location>
        <begin position="209"/>
        <end position="229"/>
    </location>
</feature>
<organism evidence="7 8">
    <name type="scientific">Caloramator proteoclasticus DSM 10124</name>
    <dbReference type="NCBI Taxonomy" id="1121262"/>
    <lineage>
        <taxon>Bacteria</taxon>
        <taxon>Bacillati</taxon>
        <taxon>Bacillota</taxon>
        <taxon>Clostridia</taxon>
        <taxon>Eubacteriales</taxon>
        <taxon>Clostridiaceae</taxon>
        <taxon>Caloramator</taxon>
    </lineage>
</organism>
<dbReference type="GO" id="GO:0016020">
    <property type="term" value="C:membrane"/>
    <property type="evidence" value="ECO:0007669"/>
    <property type="project" value="UniProtKB-SubCell"/>
</dbReference>
<name>A0A1M4YDR7_9CLOT</name>
<feature type="transmembrane region" description="Helical" evidence="6">
    <location>
        <begin position="159"/>
        <end position="178"/>
    </location>
</feature>
<feature type="transmembrane region" description="Helical" evidence="6">
    <location>
        <begin position="46"/>
        <end position="63"/>
    </location>
</feature>
<feature type="transmembrane region" description="Helical" evidence="6">
    <location>
        <begin position="184"/>
        <end position="202"/>
    </location>
</feature>
<reference evidence="8" key="1">
    <citation type="submission" date="2016-11" db="EMBL/GenBank/DDBJ databases">
        <authorList>
            <person name="Varghese N."/>
            <person name="Submissions S."/>
        </authorList>
    </citation>
    <scope>NUCLEOTIDE SEQUENCE [LARGE SCALE GENOMIC DNA]</scope>
    <source>
        <strain evidence="8">DSM 10124</strain>
    </source>
</reference>
<comment type="subcellular location">
    <subcellularLocation>
        <location evidence="1">Membrane</location>
        <topology evidence="1">Multi-pass membrane protein</topology>
    </subcellularLocation>
</comment>
<keyword evidence="3 6" id="KW-0812">Transmembrane</keyword>
<evidence type="ECO:0000313" key="7">
    <source>
        <dbReference type="EMBL" id="SHF03875.1"/>
    </source>
</evidence>
<keyword evidence="4 6" id="KW-1133">Transmembrane helix</keyword>
<accession>A0A1M4YDR7</accession>
<dbReference type="GO" id="GO:0016780">
    <property type="term" value="F:phosphotransferase activity, for other substituted phosphate groups"/>
    <property type="evidence" value="ECO:0007669"/>
    <property type="project" value="InterPro"/>
</dbReference>
<gene>
    <name evidence="7" type="ORF">SAMN02746091_01640</name>
</gene>
<keyword evidence="5 6" id="KW-0472">Membrane</keyword>
<dbReference type="InterPro" id="IPR000715">
    <property type="entry name" value="Glycosyl_transferase_4"/>
</dbReference>
<dbReference type="Proteomes" id="UP000184423">
    <property type="component" value="Unassembled WGS sequence"/>
</dbReference>
<feature type="transmembrane region" description="Helical" evidence="6">
    <location>
        <begin position="235"/>
        <end position="257"/>
    </location>
</feature>
<feature type="transmembrane region" description="Helical" evidence="6">
    <location>
        <begin position="6"/>
        <end position="25"/>
    </location>
</feature>
<evidence type="ECO:0000256" key="6">
    <source>
        <dbReference type="SAM" id="Phobius"/>
    </source>
</evidence>
<feature type="transmembrane region" description="Helical" evidence="6">
    <location>
        <begin position="98"/>
        <end position="115"/>
    </location>
</feature>
<dbReference type="Pfam" id="PF00953">
    <property type="entry name" value="Glycos_transf_4"/>
    <property type="match status" value="1"/>
</dbReference>
<proteinExistence type="predicted"/>
<feature type="transmembrane region" description="Helical" evidence="6">
    <location>
        <begin position="127"/>
        <end position="150"/>
    </location>
</feature>
<evidence type="ECO:0000256" key="4">
    <source>
        <dbReference type="ARBA" id="ARBA00022989"/>
    </source>
</evidence>
<evidence type="ECO:0000313" key="8">
    <source>
        <dbReference type="Proteomes" id="UP000184423"/>
    </source>
</evidence>
<feature type="transmembrane region" description="Helical" evidence="6">
    <location>
        <begin position="69"/>
        <end position="86"/>
    </location>
</feature>
<evidence type="ECO:0000256" key="2">
    <source>
        <dbReference type="ARBA" id="ARBA00022679"/>
    </source>
</evidence>
<dbReference type="EMBL" id="FQVG01000030">
    <property type="protein sequence ID" value="SHF03875.1"/>
    <property type="molecule type" value="Genomic_DNA"/>
</dbReference>
<evidence type="ECO:0000256" key="1">
    <source>
        <dbReference type="ARBA" id="ARBA00004141"/>
    </source>
</evidence>
<sequence length="262" mass="30333">MLYFNIFIFSFIFNLLFLFIVKRIINYLSFKNFSDEMQIVQILKQGMVGMSVYTNFLIILLFTNKVDKYVYGIVLGTTIILVMGIIDDVKKLRFITKLLIQFSVVLTLLLFDIRIKKIGVTHLIENAILNIDYYGVLLTVLWVISILYIIEFKKNMENIIYGISIFITLILFSVSILFNDYITLIFSITILGSCLSILIYSFRYPDIKFGHTGIQTLGFTISLIPIISINKTNNPFYIIDNAVILAIMFLSILLPVFDREKK</sequence>
<keyword evidence="8" id="KW-1185">Reference proteome</keyword>